<organism evidence="1 2">
    <name type="scientific">Pisolithus microcarpus 441</name>
    <dbReference type="NCBI Taxonomy" id="765257"/>
    <lineage>
        <taxon>Eukaryota</taxon>
        <taxon>Fungi</taxon>
        <taxon>Dikarya</taxon>
        <taxon>Basidiomycota</taxon>
        <taxon>Agaricomycotina</taxon>
        <taxon>Agaricomycetes</taxon>
        <taxon>Agaricomycetidae</taxon>
        <taxon>Boletales</taxon>
        <taxon>Sclerodermatineae</taxon>
        <taxon>Pisolithaceae</taxon>
        <taxon>Pisolithus</taxon>
    </lineage>
</organism>
<dbReference type="EMBL" id="KN833769">
    <property type="protein sequence ID" value="KIK20238.1"/>
    <property type="molecule type" value="Genomic_DNA"/>
</dbReference>
<evidence type="ECO:0000313" key="2">
    <source>
        <dbReference type="Proteomes" id="UP000054018"/>
    </source>
</evidence>
<evidence type="ECO:0000313" key="1">
    <source>
        <dbReference type="EMBL" id="KIK20238.1"/>
    </source>
</evidence>
<gene>
    <name evidence="1" type="ORF">PISMIDRAFT_682423</name>
</gene>
<keyword evidence="2" id="KW-1185">Reference proteome</keyword>
<dbReference type="AlphaFoldDB" id="A0A0C9ZJW9"/>
<reference evidence="1 2" key="1">
    <citation type="submission" date="2014-04" db="EMBL/GenBank/DDBJ databases">
        <authorList>
            <consortium name="DOE Joint Genome Institute"/>
            <person name="Kuo A."/>
            <person name="Kohler A."/>
            <person name="Costa M.D."/>
            <person name="Nagy L.G."/>
            <person name="Floudas D."/>
            <person name="Copeland A."/>
            <person name="Barry K.W."/>
            <person name="Cichocki N."/>
            <person name="Veneault-Fourrey C."/>
            <person name="LaButti K."/>
            <person name="Lindquist E.A."/>
            <person name="Lipzen A."/>
            <person name="Lundell T."/>
            <person name="Morin E."/>
            <person name="Murat C."/>
            <person name="Sun H."/>
            <person name="Tunlid A."/>
            <person name="Henrissat B."/>
            <person name="Grigoriev I.V."/>
            <person name="Hibbett D.S."/>
            <person name="Martin F."/>
            <person name="Nordberg H.P."/>
            <person name="Cantor M.N."/>
            <person name="Hua S.X."/>
        </authorList>
    </citation>
    <scope>NUCLEOTIDE SEQUENCE [LARGE SCALE GENOMIC DNA]</scope>
    <source>
        <strain evidence="1 2">441</strain>
    </source>
</reference>
<dbReference type="HOGENOM" id="CLU_2400553_0_0_1"/>
<dbReference type="Proteomes" id="UP000054018">
    <property type="component" value="Unassembled WGS sequence"/>
</dbReference>
<name>A0A0C9ZJW9_9AGAM</name>
<reference evidence="2" key="2">
    <citation type="submission" date="2015-01" db="EMBL/GenBank/DDBJ databases">
        <title>Evolutionary Origins and Diversification of the Mycorrhizal Mutualists.</title>
        <authorList>
            <consortium name="DOE Joint Genome Institute"/>
            <consortium name="Mycorrhizal Genomics Consortium"/>
            <person name="Kohler A."/>
            <person name="Kuo A."/>
            <person name="Nagy L.G."/>
            <person name="Floudas D."/>
            <person name="Copeland A."/>
            <person name="Barry K.W."/>
            <person name="Cichocki N."/>
            <person name="Veneault-Fourrey C."/>
            <person name="LaButti K."/>
            <person name="Lindquist E.A."/>
            <person name="Lipzen A."/>
            <person name="Lundell T."/>
            <person name="Morin E."/>
            <person name="Murat C."/>
            <person name="Riley R."/>
            <person name="Ohm R."/>
            <person name="Sun H."/>
            <person name="Tunlid A."/>
            <person name="Henrissat B."/>
            <person name="Grigoriev I.V."/>
            <person name="Hibbett D.S."/>
            <person name="Martin F."/>
        </authorList>
    </citation>
    <scope>NUCLEOTIDE SEQUENCE [LARGE SCALE GENOMIC DNA]</scope>
    <source>
        <strain evidence="2">441</strain>
    </source>
</reference>
<accession>A0A0C9ZJW9</accession>
<sequence length="93" mass="10212">MPFVQIGAVVAEEFEFLWVEVFQAGFANISGQGTRIHSIPFPTSSLHSPSPSPRVSSDRVRPLSFGMLLCYSHLLAPSSSHCRFATEDSCILK</sequence>
<protein>
    <submittedName>
        <fullName evidence="1">Unplaced genomic scaffold scaffold_85, whole genome shotgun sequence</fullName>
    </submittedName>
</protein>
<proteinExistence type="predicted"/>